<gene>
    <name evidence="1" type="ORF">Z045_16280</name>
</gene>
<comment type="caution">
    <text evidence="1">The sequence shown here is derived from an EMBL/GenBank/DDBJ whole genome shotgun (WGS) entry which is preliminary data.</text>
</comment>
<evidence type="ECO:0000313" key="1">
    <source>
        <dbReference type="EMBL" id="KSZ57536.1"/>
    </source>
</evidence>
<protein>
    <submittedName>
        <fullName evidence="1">Membrane protein</fullName>
    </submittedName>
</protein>
<dbReference type="RefSeq" id="WP_060652787.1">
    <property type="nucleotide sequence ID" value="NZ_AZXY01000008.1"/>
</dbReference>
<dbReference type="EMBL" id="AZXY01000008">
    <property type="protein sequence ID" value="KSZ57536.1"/>
    <property type="molecule type" value="Genomic_DNA"/>
</dbReference>
<reference evidence="1 2" key="2">
    <citation type="journal article" date="2016" name="Genome Announc.">
        <title>Draft Genome Sequence of a Versatile Hydrocarbon-Degrading Bacterium, Rhodococcus pyridinivorans Strain KG-16, Collected from Oil Fields in India.</title>
        <authorList>
            <person name="Aggarwal R.K."/>
            <person name="Dawar C."/>
            <person name="Phanindranath R."/>
            <person name="Mutnuri L."/>
            <person name="Dayal A.M."/>
        </authorList>
    </citation>
    <scope>NUCLEOTIDE SEQUENCE [LARGE SCALE GENOMIC DNA]</scope>
    <source>
        <strain evidence="1 2">KG-16</strain>
    </source>
</reference>
<name>A0A0V9UHQ5_9NOCA</name>
<sequence>MPARSSFTAGTRKWERLGLAGLVVALVTAGLLLAVDPVDTDDADSRVRAELQVVLDGWAHAVRTGDDGSLAELIDDASPELLDAERERIAAISVVPLADLGYELASEPALPLPPETIARFAADEVRAHRVHLRYAVDGIDDVPTRRPVTVLFVHRPQGWRIADDAPDLAGAQTVTWRGPWDHGSLHLATAPTEGGRSLVIGHPDNAAFVDDLAGDLPSVVEAVDDLWGDSWPRRALVVVTSSHEEFSHLVGPRHDGDDIAAVAVSDDVDHERGIATGQRIVFNPAASDRLDDTSRRIVLAHETVHVAARAGTVDGSPMWVLEGFADYVGHRTAAEGLGTGPVDVQRIAPTLTRQVRASGAPTSLPADGDFTGDRSALAYESSWSIAAYTADEFGHDTLVSLYRALAAGPVTDERLDDVLTDLLGVDTAEFVDGWGRWLGERIRDIR</sequence>
<dbReference type="AlphaFoldDB" id="A0A0V9UHQ5"/>
<proteinExistence type="predicted"/>
<organism evidence="1 2">
    <name type="scientific">Rhodococcus pyridinivorans KG-16</name>
    <dbReference type="NCBI Taxonomy" id="1441730"/>
    <lineage>
        <taxon>Bacteria</taxon>
        <taxon>Bacillati</taxon>
        <taxon>Actinomycetota</taxon>
        <taxon>Actinomycetes</taxon>
        <taxon>Mycobacteriales</taxon>
        <taxon>Nocardiaceae</taxon>
        <taxon>Rhodococcus</taxon>
    </lineage>
</organism>
<accession>A0A0V9UHQ5</accession>
<dbReference type="PATRIC" id="fig|1441730.3.peg.3390"/>
<dbReference type="Proteomes" id="UP000053060">
    <property type="component" value="Unassembled WGS sequence"/>
</dbReference>
<reference evidence="2" key="1">
    <citation type="submission" date="2015-01" db="EMBL/GenBank/DDBJ databases">
        <title>Draft genome sequence of Rhodococcus pyridinivorans strain KG-16, a hydrocarbon-degrading bacterium.</title>
        <authorList>
            <person name="Aggarwal R.K."/>
            <person name="Dawar C."/>
        </authorList>
    </citation>
    <scope>NUCLEOTIDE SEQUENCE [LARGE SCALE GENOMIC DNA]</scope>
    <source>
        <strain evidence="2">KG-16</strain>
    </source>
</reference>
<evidence type="ECO:0000313" key="2">
    <source>
        <dbReference type="Proteomes" id="UP000053060"/>
    </source>
</evidence>